<gene>
    <name evidence="1" type="ORF">SAMN04487926_1623</name>
</gene>
<comment type="caution">
    <text evidence="1">The sequence shown here is derived from an EMBL/GenBank/DDBJ whole genome shotgun (WGS) entry which is preliminary data.</text>
</comment>
<protein>
    <submittedName>
        <fullName evidence="1">Uncharacterized protein</fullName>
    </submittedName>
</protein>
<reference evidence="1" key="1">
    <citation type="submission" date="2016-10" db="EMBL/GenBank/DDBJ databases">
        <authorList>
            <person name="Varghese N."/>
            <person name="Submissions S."/>
        </authorList>
    </citation>
    <scope>NUCLEOTIDE SEQUENCE [LARGE SCALE GENOMIC DNA]</scope>
    <source>
        <strain evidence="1">YR281</strain>
    </source>
</reference>
<sequence length="92" mass="10138">MDSAPRCSALKRLAFALSIVYRLYRTNWSVDDVWTMLSLFADESKRPFPCAFSERSLERLSDLYRSGNDGMCGVVLGEDGQRAARAGPGSAA</sequence>
<dbReference type="Proteomes" id="UP000198900">
    <property type="component" value="Unassembled WGS sequence"/>
</dbReference>
<keyword evidence="2" id="KW-1185">Reference proteome</keyword>
<dbReference type="AlphaFoldDB" id="A0A7Z7BLS9"/>
<organism evidence="1 2">
    <name type="scientific">Paraburkholderia steynii</name>
    <dbReference type="NCBI Taxonomy" id="1245441"/>
    <lineage>
        <taxon>Bacteria</taxon>
        <taxon>Pseudomonadati</taxon>
        <taxon>Pseudomonadota</taxon>
        <taxon>Betaproteobacteria</taxon>
        <taxon>Burkholderiales</taxon>
        <taxon>Burkholderiaceae</taxon>
        <taxon>Paraburkholderia</taxon>
    </lineage>
</organism>
<name>A0A7Z7BLS9_9BURK</name>
<dbReference type="EMBL" id="FNDI01000062">
    <property type="protein sequence ID" value="SDJ54985.1"/>
    <property type="molecule type" value="Genomic_DNA"/>
</dbReference>
<proteinExistence type="predicted"/>
<accession>A0A7Z7BLS9</accession>
<evidence type="ECO:0000313" key="2">
    <source>
        <dbReference type="Proteomes" id="UP000198900"/>
    </source>
</evidence>
<evidence type="ECO:0000313" key="1">
    <source>
        <dbReference type="EMBL" id="SDJ54985.1"/>
    </source>
</evidence>